<dbReference type="SUPFAM" id="SSF56024">
    <property type="entry name" value="Phospholipase D/nuclease"/>
    <property type="match status" value="1"/>
</dbReference>
<dbReference type="PROSITE" id="PS51192">
    <property type="entry name" value="HELICASE_ATP_BIND_1"/>
    <property type="match status" value="1"/>
</dbReference>
<dbReference type="Gene3D" id="3.40.50.300">
    <property type="entry name" value="P-loop containing nucleotide triphosphate hydrolases"/>
    <property type="match status" value="2"/>
</dbReference>
<dbReference type="CDD" id="cd18032">
    <property type="entry name" value="DEXHc_RE_I_III_res"/>
    <property type="match status" value="1"/>
</dbReference>
<dbReference type="FunFam" id="3.30.870.10:FF:000057">
    <property type="entry name" value="DEAD/DEAH box helicase"/>
    <property type="match status" value="1"/>
</dbReference>
<accession>A0A8I1W376</accession>
<dbReference type="GO" id="GO:0005829">
    <property type="term" value="C:cytosol"/>
    <property type="evidence" value="ECO:0007669"/>
    <property type="project" value="TreeGrafter"/>
</dbReference>
<dbReference type="SMART" id="SM00487">
    <property type="entry name" value="DEXDc"/>
    <property type="match status" value="1"/>
</dbReference>
<reference evidence="3" key="1">
    <citation type="submission" date="2021-03" db="EMBL/GenBank/DDBJ databases">
        <title>Plesiomonas shigelloides zfcc0051, isolated from zebrafish feces.</title>
        <authorList>
            <person name="Vanderhoek Z."/>
            <person name="Gaulke C."/>
        </authorList>
    </citation>
    <scope>NUCLEOTIDE SEQUENCE</scope>
    <source>
        <strain evidence="3">Zfcc0051</strain>
    </source>
</reference>
<dbReference type="InterPro" id="IPR027417">
    <property type="entry name" value="P-loop_NTPase"/>
</dbReference>
<keyword evidence="3" id="KW-0347">Helicase</keyword>
<dbReference type="GO" id="GO:0005524">
    <property type="term" value="F:ATP binding"/>
    <property type="evidence" value="ECO:0007669"/>
    <property type="project" value="InterPro"/>
</dbReference>
<evidence type="ECO:0000313" key="4">
    <source>
        <dbReference type="Proteomes" id="UP000664658"/>
    </source>
</evidence>
<protein>
    <submittedName>
        <fullName evidence="3">DEAD/DEAH box helicase family protein</fullName>
    </submittedName>
</protein>
<evidence type="ECO:0000259" key="2">
    <source>
        <dbReference type="PROSITE" id="PS51194"/>
    </source>
</evidence>
<dbReference type="SUPFAM" id="SSF52540">
    <property type="entry name" value="P-loop containing nucleoside triphosphate hydrolases"/>
    <property type="match status" value="1"/>
</dbReference>
<dbReference type="InterPro" id="IPR001650">
    <property type="entry name" value="Helicase_C-like"/>
</dbReference>
<dbReference type="AlphaFoldDB" id="A0A8I1W376"/>
<dbReference type="CDD" id="cd18799">
    <property type="entry name" value="SF2_C_EcoAI-like"/>
    <property type="match status" value="1"/>
</dbReference>
<keyword evidence="3" id="KW-0547">Nucleotide-binding</keyword>
<sequence length="814" mass="92693">MTNLDYATPSLTQSEHKLITGGGSDPLLPQLIQAINHATQIDIAVSFIQPSGLELLFTPLLDALERNVAINILTSDYLAITSPFALRRLMQLQERGAQCRIFECQDSNSFHMKSYIFVRMHQGEMAEGCAFIGSNNISRTALLDGHEWTLRHDYMPPANSPAAQDFAHIQAQFLAIFQHPYTQPLSRTWIDDYQIRHEQTKIHSRLIKVIWEDDGGTTDTPTPNSIQELALAALANTRKAGFKRGLVVLATGMGKTWLAAFDARQMHAKRVLFVAHREEILLQAEETFLRLNPHAHTGLYNGNQKNGDADYLFASVSTLGQDAHLQRFAPDHFDYIVVDEFHHASAQTYQALLAYFTPTFLLGLTATPERTDRADILSLCDNNLVYSRDLQFGINAGILVPFTYYGIRDESVDYQEIPWRNGKFDPVKLENQFATERRAKHIFNHWYAKKQQRTLAFCVSKSHANYMDAYFKRHGIRSCAVYSDSTVRRNEALQRLNNGELDIIFSVDLFNEGTDLPAIDTILMIRPTESKILFLQQLGRGLRLSPASNKTQLVVIDFVGNHAAFLNRPAALLGTRNFQQLKKALCEPTLTPGCFVNFDPVVIKLWLALIEAKGFTASEHYAELTEQLGHRPTATEFYQSEYPFSKVRQQYRSWFDLVAQQESSDDELHQILAQHHDFLLKGIEMTAMSKCFKAILLQALLELDGFNTPPTLSALSIRSHRVLSRHPDLKSTELPEKMHSVEAKDSAWLTYWKGNPIKAFTHANASGEQWFTVQDDRFVPTFSVEHQHTERFHQLVQELVDLRLAQYVERRVEQ</sequence>
<dbReference type="GO" id="GO:0016787">
    <property type="term" value="F:hydrolase activity"/>
    <property type="evidence" value="ECO:0007669"/>
    <property type="project" value="InterPro"/>
</dbReference>
<dbReference type="Pfam" id="PF04851">
    <property type="entry name" value="ResIII"/>
    <property type="match status" value="1"/>
</dbReference>
<comment type="caution">
    <text evidence="3">The sequence shown here is derived from an EMBL/GenBank/DDBJ whole genome shotgun (WGS) entry which is preliminary data.</text>
</comment>
<evidence type="ECO:0000259" key="1">
    <source>
        <dbReference type="PROSITE" id="PS51192"/>
    </source>
</evidence>
<keyword evidence="3" id="KW-0067">ATP-binding</keyword>
<dbReference type="PANTHER" id="PTHR47396">
    <property type="entry name" value="TYPE I RESTRICTION ENZYME ECOKI R PROTEIN"/>
    <property type="match status" value="1"/>
</dbReference>
<dbReference type="InterPro" id="IPR025202">
    <property type="entry name" value="PLD-like_dom"/>
</dbReference>
<dbReference type="RefSeq" id="WP_207541394.1">
    <property type="nucleotide sequence ID" value="NZ_JAFNAA010000001.1"/>
</dbReference>
<dbReference type="CDD" id="cd09205">
    <property type="entry name" value="PLDc_N_DEXD_b3"/>
    <property type="match status" value="1"/>
</dbReference>
<dbReference type="GO" id="GO:0004386">
    <property type="term" value="F:helicase activity"/>
    <property type="evidence" value="ECO:0007669"/>
    <property type="project" value="UniProtKB-KW"/>
</dbReference>
<name>A0A8I1W376_PLESH</name>
<dbReference type="Gene3D" id="3.30.870.10">
    <property type="entry name" value="Endonuclease Chain A"/>
    <property type="match status" value="1"/>
</dbReference>
<feature type="domain" description="Helicase ATP-binding" evidence="1">
    <location>
        <begin position="236"/>
        <end position="386"/>
    </location>
</feature>
<feature type="domain" description="Helicase C-terminal" evidence="2">
    <location>
        <begin position="442"/>
        <end position="589"/>
    </location>
</feature>
<keyword evidence="3" id="KW-0378">Hydrolase</keyword>
<gene>
    <name evidence="3" type="ORF">J2R62_00425</name>
</gene>
<proteinExistence type="predicted"/>
<dbReference type="GO" id="GO:0003677">
    <property type="term" value="F:DNA binding"/>
    <property type="evidence" value="ECO:0007669"/>
    <property type="project" value="InterPro"/>
</dbReference>
<dbReference type="EMBL" id="JAFNAA010000001">
    <property type="protein sequence ID" value="MBO1106698.1"/>
    <property type="molecule type" value="Genomic_DNA"/>
</dbReference>
<dbReference type="Proteomes" id="UP000664658">
    <property type="component" value="Unassembled WGS sequence"/>
</dbReference>
<dbReference type="InterPro" id="IPR014001">
    <property type="entry name" value="Helicase_ATP-bd"/>
</dbReference>
<organism evidence="3 4">
    <name type="scientific">Plesiomonas shigelloides</name>
    <name type="common">Aeromonas shigelloides</name>
    <dbReference type="NCBI Taxonomy" id="703"/>
    <lineage>
        <taxon>Bacteria</taxon>
        <taxon>Pseudomonadati</taxon>
        <taxon>Pseudomonadota</taxon>
        <taxon>Gammaproteobacteria</taxon>
        <taxon>Enterobacterales</taxon>
        <taxon>Enterobacteriaceae</taxon>
        <taxon>Plesiomonas</taxon>
    </lineage>
</organism>
<dbReference type="Pfam" id="PF00271">
    <property type="entry name" value="Helicase_C"/>
    <property type="match status" value="1"/>
</dbReference>
<dbReference type="Pfam" id="PF13091">
    <property type="entry name" value="PLDc_2"/>
    <property type="match status" value="1"/>
</dbReference>
<dbReference type="InterPro" id="IPR050742">
    <property type="entry name" value="Helicase_Restrict-Modif_Enz"/>
</dbReference>
<dbReference type="InterPro" id="IPR006935">
    <property type="entry name" value="Helicase/UvrB_N"/>
</dbReference>
<dbReference type="SMART" id="SM00490">
    <property type="entry name" value="HELICc"/>
    <property type="match status" value="1"/>
</dbReference>
<evidence type="ECO:0000313" key="3">
    <source>
        <dbReference type="EMBL" id="MBO1106698.1"/>
    </source>
</evidence>
<dbReference type="PANTHER" id="PTHR47396:SF1">
    <property type="entry name" value="ATP-DEPENDENT HELICASE IRC3-RELATED"/>
    <property type="match status" value="1"/>
</dbReference>
<dbReference type="PROSITE" id="PS51194">
    <property type="entry name" value="HELICASE_CTER"/>
    <property type="match status" value="1"/>
</dbReference>